<dbReference type="Pfam" id="PF26526">
    <property type="entry name" value="DUF8175"/>
    <property type="match status" value="1"/>
</dbReference>
<protein>
    <recommendedName>
        <fullName evidence="3">DUF8175 domain-containing protein</fullName>
    </recommendedName>
</protein>
<reference evidence="4 5" key="1">
    <citation type="journal article" date="2011" name="Plasmid">
        <title>Streptomyces turgidiscabies Car8 contains a modular pathogenicity island that shares virulence genes with other actinobacterial plant pathogens.</title>
        <authorList>
            <person name="Huguet-Tapia J.C."/>
            <person name="Badger J.H."/>
            <person name="Loria R."/>
            <person name="Pettis G.S."/>
        </authorList>
    </citation>
    <scope>NUCLEOTIDE SEQUENCE [LARGE SCALE GENOMIC DNA]</scope>
    <source>
        <strain evidence="4 5">Car8</strain>
    </source>
</reference>
<feature type="transmembrane region" description="Helical" evidence="2">
    <location>
        <begin position="25"/>
        <end position="43"/>
    </location>
</feature>
<gene>
    <name evidence="4" type="ORF">STRTUCAR8_00010</name>
</gene>
<evidence type="ECO:0000259" key="3">
    <source>
        <dbReference type="Pfam" id="PF26526"/>
    </source>
</evidence>
<dbReference type="EMBL" id="AEJB01000115">
    <property type="protein sequence ID" value="ELP69956.1"/>
    <property type="molecule type" value="Genomic_DNA"/>
</dbReference>
<feature type="region of interest" description="Disordered" evidence="1">
    <location>
        <begin position="1"/>
        <end position="20"/>
    </location>
</feature>
<evidence type="ECO:0000313" key="5">
    <source>
        <dbReference type="Proteomes" id="UP000010931"/>
    </source>
</evidence>
<sequence length="228" mass="24250">MTTSSQRQAEGAKAAPPARSRRHRGLIAGVGVVVSLVAVIALANRGWTGSEETPGAAANPLAPEVPHSRKGAEYAAAQMATAIGSEGMYNTQRRHALLQAIVDPDQRDELQRAYDTNYTTDLNAKIGLDTEGKAPAGATFVSRMMPAGTAVVAYGHTEASVDVWCRSLFSLTGKNVATERPAKSTWSTVSVTLRWTDNGWRMSEGAVDNKGPEPESTESTRFGPVPQL</sequence>
<evidence type="ECO:0000313" key="4">
    <source>
        <dbReference type="EMBL" id="ELP69956.1"/>
    </source>
</evidence>
<dbReference type="STRING" id="85558.T45_08987"/>
<feature type="domain" description="DUF8175" evidence="3">
    <location>
        <begin position="67"/>
        <end position="214"/>
    </location>
</feature>
<keyword evidence="5" id="KW-1185">Reference proteome</keyword>
<evidence type="ECO:0000256" key="2">
    <source>
        <dbReference type="SAM" id="Phobius"/>
    </source>
</evidence>
<dbReference type="PATRIC" id="fig|698760.3.peg.1380"/>
<dbReference type="GeneID" id="97407619"/>
<name>L7FFV3_STRT8</name>
<feature type="region of interest" description="Disordered" evidence="1">
    <location>
        <begin position="202"/>
        <end position="228"/>
    </location>
</feature>
<dbReference type="Proteomes" id="UP000010931">
    <property type="component" value="Unassembled WGS sequence"/>
</dbReference>
<dbReference type="InterPro" id="IPR058488">
    <property type="entry name" value="DUF8175"/>
</dbReference>
<dbReference type="AlphaFoldDB" id="L7FFV3"/>
<comment type="caution">
    <text evidence="4">The sequence shown here is derived from an EMBL/GenBank/DDBJ whole genome shotgun (WGS) entry which is preliminary data.</text>
</comment>
<proteinExistence type="predicted"/>
<organism evidence="4 5">
    <name type="scientific">Streptomyces turgidiscabies (strain Car8)</name>
    <dbReference type="NCBI Taxonomy" id="698760"/>
    <lineage>
        <taxon>Bacteria</taxon>
        <taxon>Bacillati</taxon>
        <taxon>Actinomycetota</taxon>
        <taxon>Actinomycetes</taxon>
        <taxon>Kitasatosporales</taxon>
        <taxon>Streptomycetaceae</taxon>
        <taxon>Streptomyces</taxon>
    </lineage>
</organism>
<keyword evidence="2" id="KW-0812">Transmembrane</keyword>
<evidence type="ECO:0000256" key="1">
    <source>
        <dbReference type="SAM" id="MobiDB-lite"/>
    </source>
</evidence>
<dbReference type="RefSeq" id="WP_006374773.1">
    <property type="nucleotide sequence ID" value="NZ_AEJB01000115.1"/>
</dbReference>
<accession>L7FFV3</accession>
<keyword evidence="2" id="KW-1133">Transmembrane helix</keyword>
<keyword evidence="2" id="KW-0472">Membrane</keyword>